<evidence type="ECO:0000256" key="3">
    <source>
        <dbReference type="ARBA" id="ARBA00022884"/>
    </source>
</evidence>
<dbReference type="HAMAP" id="MF_01306_B">
    <property type="entry name" value="Ribosomal_uS4_B"/>
    <property type="match status" value="1"/>
</dbReference>
<evidence type="ECO:0000313" key="11">
    <source>
        <dbReference type="EMBL" id="KYF52532.1"/>
    </source>
</evidence>
<evidence type="ECO:0000256" key="1">
    <source>
        <dbReference type="ARBA" id="ARBA00007465"/>
    </source>
</evidence>
<dbReference type="CDD" id="cd00165">
    <property type="entry name" value="S4"/>
    <property type="match status" value="1"/>
</dbReference>
<dbReference type="AlphaFoldDB" id="A0A150PA06"/>
<evidence type="ECO:0000259" key="9">
    <source>
        <dbReference type="SMART" id="SM00363"/>
    </source>
</evidence>
<name>A0A150PA06_SORCE</name>
<evidence type="ECO:0000259" key="10">
    <source>
        <dbReference type="SMART" id="SM01390"/>
    </source>
</evidence>
<keyword evidence="5 7" id="KW-0687">Ribonucleoprotein</keyword>
<keyword evidence="4 7" id="KW-0689">Ribosomal protein</keyword>
<evidence type="ECO:0000256" key="2">
    <source>
        <dbReference type="ARBA" id="ARBA00022730"/>
    </source>
</evidence>
<dbReference type="InterPro" id="IPR001912">
    <property type="entry name" value="Ribosomal_uS4_N"/>
</dbReference>
<protein>
    <recommendedName>
        <fullName evidence="6 7">Small ribosomal subunit protein uS4</fullName>
    </recommendedName>
</protein>
<dbReference type="Pfam" id="PF01479">
    <property type="entry name" value="S4"/>
    <property type="match status" value="1"/>
</dbReference>
<evidence type="ECO:0000256" key="8">
    <source>
        <dbReference type="RuleBase" id="RU003699"/>
    </source>
</evidence>
<comment type="function">
    <text evidence="7">With S5 and S12 plays an important role in translational accuracy.</text>
</comment>
<dbReference type="GO" id="GO:0042274">
    <property type="term" value="P:ribosomal small subunit biogenesis"/>
    <property type="evidence" value="ECO:0007669"/>
    <property type="project" value="TreeGrafter"/>
</dbReference>
<evidence type="ECO:0000313" key="12">
    <source>
        <dbReference type="Proteomes" id="UP000075420"/>
    </source>
</evidence>
<dbReference type="Proteomes" id="UP000075420">
    <property type="component" value="Unassembled WGS sequence"/>
</dbReference>
<dbReference type="InterPro" id="IPR005709">
    <property type="entry name" value="Ribosomal_uS4_bac-type"/>
</dbReference>
<dbReference type="InterPro" id="IPR022801">
    <property type="entry name" value="Ribosomal_uS4"/>
</dbReference>
<proteinExistence type="inferred from homology"/>
<dbReference type="GO" id="GO:0006412">
    <property type="term" value="P:translation"/>
    <property type="evidence" value="ECO:0007669"/>
    <property type="project" value="UniProtKB-UniRule"/>
</dbReference>
<keyword evidence="3 7" id="KW-0694">RNA-binding</keyword>
<dbReference type="InterPro" id="IPR018079">
    <property type="entry name" value="Ribosomal_uS4_CS"/>
</dbReference>
<dbReference type="EMBL" id="JELY01002438">
    <property type="protein sequence ID" value="KYF52532.1"/>
    <property type="molecule type" value="Genomic_DNA"/>
</dbReference>
<dbReference type="FunFam" id="1.10.1050.10:FF:000001">
    <property type="entry name" value="30S ribosomal protein S4"/>
    <property type="match status" value="1"/>
</dbReference>
<feature type="domain" description="RNA-binding S4" evidence="9">
    <location>
        <begin position="98"/>
        <end position="160"/>
    </location>
</feature>
<keyword evidence="2 7" id="KW-0699">rRNA-binding</keyword>
<comment type="subunit">
    <text evidence="7">Part of the 30S ribosomal subunit. Contacts protein S5. The interaction surface between S4 and S5 is involved in control of translational fidelity.</text>
</comment>
<dbReference type="GO" id="GO:0003735">
    <property type="term" value="F:structural constituent of ribosome"/>
    <property type="evidence" value="ECO:0007669"/>
    <property type="project" value="InterPro"/>
</dbReference>
<accession>A0A150PA06</accession>
<sequence length="209" mass="24038">MARYIGPVCKLCRREGMKLYLKGERCYSEKCAYTRRPYPPGQHGQGRIKLSEYAVRLREKQKVRRIYGVLERQFSGYFQEANRRKGRTGEEMLALLERRLDNVVHRMGFGSSRAEARQLVRHGHVHVNGKRLDIPSYVVRAGDRIELTEGARKFKSVLASIGGADKRPVASWIDVDRAAFTGAVKGAPIREDLNEPEIREQLVVEYYSR</sequence>
<dbReference type="NCBIfam" id="TIGR01017">
    <property type="entry name" value="rpsD_bact"/>
    <property type="match status" value="1"/>
</dbReference>
<dbReference type="GO" id="GO:0015935">
    <property type="term" value="C:small ribosomal subunit"/>
    <property type="evidence" value="ECO:0007669"/>
    <property type="project" value="InterPro"/>
</dbReference>
<dbReference type="InterPro" id="IPR036986">
    <property type="entry name" value="S4_RNA-bd_sf"/>
</dbReference>
<dbReference type="SUPFAM" id="SSF55174">
    <property type="entry name" value="Alpha-L RNA-binding motif"/>
    <property type="match status" value="1"/>
</dbReference>
<dbReference type="PROSITE" id="PS00632">
    <property type="entry name" value="RIBOSOMAL_S4"/>
    <property type="match status" value="1"/>
</dbReference>
<dbReference type="Pfam" id="PF00163">
    <property type="entry name" value="Ribosomal_S4"/>
    <property type="match status" value="1"/>
</dbReference>
<dbReference type="FunFam" id="3.10.290.10:FF:000001">
    <property type="entry name" value="30S ribosomal protein S4"/>
    <property type="match status" value="1"/>
</dbReference>
<dbReference type="PROSITE" id="PS50889">
    <property type="entry name" value="S4"/>
    <property type="match status" value="1"/>
</dbReference>
<reference evidence="11 12" key="1">
    <citation type="submission" date="2014-02" db="EMBL/GenBank/DDBJ databases">
        <title>The small core and large imbalanced accessory genome model reveals a collaborative survival strategy of Sorangium cellulosum strains in nature.</title>
        <authorList>
            <person name="Han K."/>
            <person name="Peng R."/>
            <person name="Blom J."/>
            <person name="Li Y.-Z."/>
        </authorList>
    </citation>
    <scope>NUCLEOTIDE SEQUENCE [LARGE SCALE GENOMIC DNA]</scope>
    <source>
        <strain evidence="11 12">So0157-25</strain>
    </source>
</reference>
<comment type="caution">
    <text evidence="11">The sequence shown here is derived from an EMBL/GenBank/DDBJ whole genome shotgun (WGS) entry which is preliminary data.</text>
</comment>
<dbReference type="GO" id="GO:0019843">
    <property type="term" value="F:rRNA binding"/>
    <property type="evidence" value="ECO:0007669"/>
    <property type="project" value="UniProtKB-UniRule"/>
</dbReference>
<dbReference type="SMART" id="SM01390">
    <property type="entry name" value="Ribosomal_S4"/>
    <property type="match status" value="1"/>
</dbReference>
<dbReference type="PANTHER" id="PTHR11831:SF4">
    <property type="entry name" value="SMALL RIBOSOMAL SUBUNIT PROTEIN US4M"/>
    <property type="match status" value="1"/>
</dbReference>
<gene>
    <name evidence="7" type="primary">rpsD</name>
    <name evidence="11" type="ORF">BE08_32795</name>
</gene>
<dbReference type="Gene3D" id="3.10.290.10">
    <property type="entry name" value="RNA-binding S4 domain"/>
    <property type="match status" value="1"/>
</dbReference>
<evidence type="ECO:0000256" key="7">
    <source>
        <dbReference type="HAMAP-Rule" id="MF_01306"/>
    </source>
</evidence>
<evidence type="ECO:0000256" key="4">
    <source>
        <dbReference type="ARBA" id="ARBA00022980"/>
    </source>
</evidence>
<dbReference type="SMART" id="SM00363">
    <property type="entry name" value="S4"/>
    <property type="match status" value="1"/>
</dbReference>
<evidence type="ECO:0000256" key="5">
    <source>
        <dbReference type="ARBA" id="ARBA00023274"/>
    </source>
</evidence>
<dbReference type="Gene3D" id="1.10.1050.10">
    <property type="entry name" value="Ribosomal Protein S4 Delta 41, Chain A, domain 1"/>
    <property type="match status" value="1"/>
</dbReference>
<dbReference type="InterPro" id="IPR002942">
    <property type="entry name" value="S4_RNA-bd"/>
</dbReference>
<comment type="similarity">
    <text evidence="1 7 8">Belongs to the universal ribosomal protein uS4 family.</text>
</comment>
<evidence type="ECO:0000256" key="6">
    <source>
        <dbReference type="ARBA" id="ARBA00035254"/>
    </source>
</evidence>
<feature type="domain" description="Small ribosomal subunit protein uS4 N-terminal" evidence="10">
    <location>
        <begin position="3"/>
        <end position="97"/>
    </location>
</feature>
<organism evidence="11 12">
    <name type="scientific">Sorangium cellulosum</name>
    <name type="common">Polyangium cellulosum</name>
    <dbReference type="NCBI Taxonomy" id="56"/>
    <lineage>
        <taxon>Bacteria</taxon>
        <taxon>Pseudomonadati</taxon>
        <taxon>Myxococcota</taxon>
        <taxon>Polyangia</taxon>
        <taxon>Polyangiales</taxon>
        <taxon>Polyangiaceae</taxon>
        <taxon>Sorangium</taxon>
    </lineage>
</organism>
<dbReference type="PANTHER" id="PTHR11831">
    <property type="entry name" value="30S 40S RIBOSOMAL PROTEIN"/>
    <property type="match status" value="1"/>
</dbReference>
<comment type="function">
    <text evidence="7">One of the primary rRNA binding proteins, it binds directly to 16S rRNA where it nucleates assembly of the body of the 30S subunit.</text>
</comment>
<dbReference type="NCBIfam" id="NF003717">
    <property type="entry name" value="PRK05327.1"/>
    <property type="match status" value="1"/>
</dbReference>